<protein>
    <submittedName>
        <fullName evidence="2">Uncharacterized protein</fullName>
    </submittedName>
</protein>
<dbReference type="EMBL" id="KB933141">
    <property type="protein sequence ID" value="EON99641.1"/>
    <property type="molecule type" value="Genomic_DNA"/>
</dbReference>
<evidence type="ECO:0000313" key="2">
    <source>
        <dbReference type="EMBL" id="EON99641.1"/>
    </source>
</evidence>
<sequence length="270" mass="31058">MRALLQLNEHKSLDDDARKRLGQILSGIHADSNRDKSLCDELEDDREKLDAKMHGETLGIKVEQSDANAEIEGLSERLEDEQWNCKEAWKQIEGLNQLISGLAGSVTMLETQLSKAKADAERDKQEDVPQLRRRITDLEAQLHVSSVQVRDLNQRNYTLQVSQYQNNSVLHTQYSYIHTANQNIQLVNFRYSEAVRELQEKTKTLAEKDSQLKAEQETVAELRKELDMAKSRQEKVVPFIPVRIINSEESSHSLPFIDEEFELVGERTDE</sequence>
<dbReference type="KEGG" id="tmn:UCRPA7_4825"/>
<dbReference type="AlphaFoldDB" id="R8BK03"/>
<keyword evidence="1" id="KW-0175">Coiled coil</keyword>
<dbReference type="Proteomes" id="UP000014074">
    <property type="component" value="Unassembled WGS sequence"/>
</dbReference>
<keyword evidence="3" id="KW-1185">Reference proteome</keyword>
<feature type="coiled-coil region" evidence="1">
    <location>
        <begin position="106"/>
        <end position="141"/>
    </location>
</feature>
<evidence type="ECO:0000256" key="1">
    <source>
        <dbReference type="SAM" id="Coils"/>
    </source>
</evidence>
<dbReference type="Gene3D" id="1.10.287.1490">
    <property type="match status" value="1"/>
</dbReference>
<organism evidence="2 3">
    <name type="scientific">Phaeoacremonium minimum (strain UCR-PA7)</name>
    <name type="common">Esca disease fungus</name>
    <name type="synonym">Togninia minima</name>
    <dbReference type="NCBI Taxonomy" id="1286976"/>
    <lineage>
        <taxon>Eukaryota</taxon>
        <taxon>Fungi</taxon>
        <taxon>Dikarya</taxon>
        <taxon>Ascomycota</taxon>
        <taxon>Pezizomycotina</taxon>
        <taxon>Sordariomycetes</taxon>
        <taxon>Sordariomycetidae</taxon>
        <taxon>Togniniales</taxon>
        <taxon>Togniniaceae</taxon>
        <taxon>Phaeoacremonium</taxon>
    </lineage>
</organism>
<proteinExistence type="predicted"/>
<feature type="coiled-coil region" evidence="1">
    <location>
        <begin position="195"/>
        <end position="232"/>
    </location>
</feature>
<reference evidence="3" key="1">
    <citation type="journal article" date="2013" name="Genome Announc.">
        <title>Draft genome sequence of the ascomycete Phaeoacremonium aleophilum strain UCR-PA7, a causal agent of the esca disease complex in grapevines.</title>
        <authorList>
            <person name="Blanco-Ulate B."/>
            <person name="Rolshausen P."/>
            <person name="Cantu D."/>
        </authorList>
    </citation>
    <scope>NUCLEOTIDE SEQUENCE [LARGE SCALE GENOMIC DNA]</scope>
    <source>
        <strain evidence="3">UCR-PA7</strain>
    </source>
</reference>
<dbReference type="GeneID" id="19325316"/>
<evidence type="ECO:0000313" key="3">
    <source>
        <dbReference type="Proteomes" id="UP000014074"/>
    </source>
</evidence>
<gene>
    <name evidence="2" type="ORF">UCRPA7_4825</name>
</gene>
<dbReference type="RefSeq" id="XP_007915567.1">
    <property type="nucleotide sequence ID" value="XM_007917376.1"/>
</dbReference>
<dbReference type="HOGENOM" id="CLU_1031281_0_0_1"/>
<name>R8BK03_PHAM7</name>
<accession>R8BK03</accession>